<dbReference type="AlphaFoldDB" id="A0A1T2L5A4"/>
<dbReference type="Gene3D" id="1.10.287.950">
    <property type="entry name" value="Methyl-accepting chemotaxis protein"/>
    <property type="match status" value="1"/>
</dbReference>
<sequence length="411" mass="45869">MQGDTMIDRIKKLFTTHWIESLVTLLILLLQPFLSDMDVPSYVSVVLLALTWIVGAFLRIEIEVEEDDSPDMNGVASLEAEFVQLQNSTELEVKQQFDHILIELSQVRDLQGNAIADLVTSFTGLEADARRQTEMVHELIERMSNHGDDGASVKQFIDDSQELINEFVDNITAMSAYSMELVETMNLMKTQIDKVDHLLGEIDGISSQTDLLALNAAIEAARAGEAGRGFAVVADEVRSLSSRSRQFSNQIREQFAVAKGTMDKGAGIVGRMASKDMSMSMNSQDHIGEMMSEIGTLNDYVSDHLSSVSSISESISQNVGVAVRSLQFEDMTKQLVDHMENRISALQEFLDMVKELRNDLATSKSSHGVSRFDEHAERLRRVLQKEHGTFDNTKHKAIDQQSMDDGDIELF</sequence>
<dbReference type="GO" id="GO:0007165">
    <property type="term" value="P:signal transduction"/>
    <property type="evidence" value="ECO:0007669"/>
    <property type="project" value="UniProtKB-KW"/>
</dbReference>
<dbReference type="InterPro" id="IPR004089">
    <property type="entry name" value="MCPsignal_dom"/>
</dbReference>
<feature type="transmembrane region" description="Helical" evidence="5">
    <location>
        <begin position="12"/>
        <end position="33"/>
    </location>
</feature>
<dbReference type="GO" id="GO:0006935">
    <property type="term" value="P:chemotaxis"/>
    <property type="evidence" value="ECO:0007669"/>
    <property type="project" value="UniProtKB-ARBA"/>
</dbReference>
<name>A0A1T2L5A4_9GAMM</name>
<dbReference type="Proteomes" id="UP000191110">
    <property type="component" value="Unassembled WGS sequence"/>
</dbReference>
<comment type="caution">
    <text evidence="7">The sequence shown here is derived from an EMBL/GenBank/DDBJ whole genome shotgun (WGS) entry which is preliminary data.</text>
</comment>
<evidence type="ECO:0000256" key="5">
    <source>
        <dbReference type="SAM" id="Phobius"/>
    </source>
</evidence>
<evidence type="ECO:0000256" key="2">
    <source>
        <dbReference type="ARBA" id="ARBA00023224"/>
    </source>
</evidence>
<dbReference type="PANTHER" id="PTHR32089">
    <property type="entry name" value="METHYL-ACCEPTING CHEMOTAXIS PROTEIN MCPB"/>
    <property type="match status" value="1"/>
</dbReference>
<feature type="domain" description="Methyl-accepting transducer" evidence="6">
    <location>
        <begin position="158"/>
        <end position="322"/>
    </location>
</feature>
<keyword evidence="2 3" id="KW-0807">Transducer</keyword>
<proteinExistence type="predicted"/>
<evidence type="ECO:0000256" key="4">
    <source>
        <dbReference type="SAM" id="MobiDB-lite"/>
    </source>
</evidence>
<evidence type="ECO:0000259" key="6">
    <source>
        <dbReference type="PROSITE" id="PS50111"/>
    </source>
</evidence>
<feature type="transmembrane region" description="Helical" evidence="5">
    <location>
        <begin position="39"/>
        <end position="58"/>
    </location>
</feature>
<feature type="compositionally biased region" description="Acidic residues" evidence="4">
    <location>
        <begin position="402"/>
        <end position="411"/>
    </location>
</feature>
<organism evidence="7 8">
    <name type="scientific">Solemya pervernicosa gill symbiont</name>
    <dbReference type="NCBI Taxonomy" id="642797"/>
    <lineage>
        <taxon>Bacteria</taxon>
        <taxon>Pseudomonadati</taxon>
        <taxon>Pseudomonadota</taxon>
        <taxon>Gammaproteobacteria</taxon>
        <taxon>sulfur-oxidizing symbionts</taxon>
    </lineage>
</organism>
<evidence type="ECO:0000256" key="1">
    <source>
        <dbReference type="ARBA" id="ARBA00004370"/>
    </source>
</evidence>
<dbReference type="PANTHER" id="PTHR32089:SF112">
    <property type="entry name" value="LYSOZYME-LIKE PROTEIN-RELATED"/>
    <property type="match status" value="1"/>
</dbReference>
<evidence type="ECO:0000313" key="8">
    <source>
        <dbReference type="Proteomes" id="UP000191110"/>
    </source>
</evidence>
<protein>
    <recommendedName>
        <fullName evidence="6">Methyl-accepting transducer domain-containing protein</fullName>
    </recommendedName>
</protein>
<dbReference type="PROSITE" id="PS50111">
    <property type="entry name" value="CHEMOTAXIS_TRANSDUC_2"/>
    <property type="match status" value="1"/>
</dbReference>
<evidence type="ECO:0000313" key="7">
    <source>
        <dbReference type="EMBL" id="OOZ40297.1"/>
    </source>
</evidence>
<keyword evidence="8" id="KW-1185">Reference proteome</keyword>
<dbReference type="Pfam" id="PF00015">
    <property type="entry name" value="MCPsignal"/>
    <property type="match status" value="1"/>
</dbReference>
<feature type="region of interest" description="Disordered" evidence="4">
    <location>
        <begin position="390"/>
        <end position="411"/>
    </location>
</feature>
<evidence type="ECO:0000256" key="3">
    <source>
        <dbReference type="PROSITE-ProRule" id="PRU00284"/>
    </source>
</evidence>
<reference evidence="7 8" key="1">
    <citation type="submission" date="2016-11" db="EMBL/GenBank/DDBJ databases">
        <title>Mixed transmission modes and dynamic genome evolution in an obligate animal-bacterial symbiosis.</title>
        <authorList>
            <person name="Russell S.L."/>
            <person name="Corbett-Detig R.B."/>
            <person name="Cavanaugh C.M."/>
        </authorList>
    </citation>
    <scope>NUCLEOTIDE SEQUENCE [LARGE SCALE GENOMIC DNA]</scope>
    <source>
        <strain evidence="7">Sveles-Q1</strain>
    </source>
</reference>
<keyword evidence="5" id="KW-0812">Transmembrane</keyword>
<dbReference type="OrthoDB" id="5573670at2"/>
<dbReference type="GO" id="GO:0016020">
    <property type="term" value="C:membrane"/>
    <property type="evidence" value="ECO:0007669"/>
    <property type="project" value="UniProtKB-SubCell"/>
</dbReference>
<gene>
    <name evidence="7" type="ORF">BOW53_08295</name>
</gene>
<dbReference type="SMART" id="SM00283">
    <property type="entry name" value="MA"/>
    <property type="match status" value="1"/>
</dbReference>
<keyword evidence="5" id="KW-0472">Membrane</keyword>
<dbReference type="EMBL" id="MPRL01000028">
    <property type="protein sequence ID" value="OOZ40297.1"/>
    <property type="molecule type" value="Genomic_DNA"/>
</dbReference>
<accession>A0A1T2L5A4</accession>
<keyword evidence="5" id="KW-1133">Transmembrane helix</keyword>
<comment type="subcellular location">
    <subcellularLocation>
        <location evidence="1">Membrane</location>
    </subcellularLocation>
</comment>
<dbReference type="SUPFAM" id="SSF58104">
    <property type="entry name" value="Methyl-accepting chemotaxis protein (MCP) signaling domain"/>
    <property type="match status" value="1"/>
</dbReference>